<protein>
    <submittedName>
        <fullName evidence="6">NAD(P)/FAD-dependent oxidoreductase</fullName>
    </submittedName>
</protein>
<evidence type="ECO:0000313" key="6">
    <source>
        <dbReference type="EMBL" id="MCR1899831.1"/>
    </source>
</evidence>
<evidence type="ECO:0000259" key="4">
    <source>
        <dbReference type="Pfam" id="PF03486"/>
    </source>
</evidence>
<keyword evidence="3" id="KW-0274">FAD</keyword>
<evidence type="ECO:0000256" key="1">
    <source>
        <dbReference type="ARBA" id="ARBA00001974"/>
    </source>
</evidence>
<feature type="domain" description="RsdA/BaiN/AoA(So)-like Rossmann fold-like" evidence="4">
    <location>
        <begin position="6"/>
        <end position="407"/>
    </location>
</feature>
<dbReference type="AlphaFoldDB" id="A0AAE3HGN9"/>
<comment type="caution">
    <text evidence="6">The sequence shown here is derived from an EMBL/GenBank/DDBJ whole genome shotgun (WGS) entry which is preliminary data.</text>
</comment>
<dbReference type="SUPFAM" id="SSF51905">
    <property type="entry name" value="FAD/NAD(P)-binding domain"/>
    <property type="match status" value="1"/>
</dbReference>
<name>A0AAE3HGN9_9FIRM</name>
<evidence type="ECO:0000256" key="2">
    <source>
        <dbReference type="ARBA" id="ARBA00022630"/>
    </source>
</evidence>
<reference evidence="6" key="1">
    <citation type="submission" date="2022-07" db="EMBL/GenBank/DDBJ databases">
        <title>Enhanced cultured diversity of the mouse gut microbiota enables custom-made synthetic communities.</title>
        <authorList>
            <person name="Afrizal A."/>
        </authorList>
    </citation>
    <scope>NUCLEOTIDE SEQUENCE</scope>
    <source>
        <strain evidence="6">DSM 28593</strain>
    </source>
</reference>
<dbReference type="Pfam" id="PF22780">
    <property type="entry name" value="HI0933_like_1st"/>
    <property type="match status" value="1"/>
</dbReference>
<dbReference type="Pfam" id="PF03486">
    <property type="entry name" value="HI0933_like"/>
    <property type="match status" value="1"/>
</dbReference>
<dbReference type="InterPro" id="IPR004792">
    <property type="entry name" value="BaiN-like"/>
</dbReference>
<proteinExistence type="predicted"/>
<dbReference type="PRINTS" id="PR00411">
    <property type="entry name" value="PNDRDTASEI"/>
</dbReference>
<dbReference type="Gene3D" id="3.50.50.60">
    <property type="entry name" value="FAD/NAD(P)-binding domain"/>
    <property type="match status" value="1"/>
</dbReference>
<dbReference type="NCBIfam" id="TIGR00275">
    <property type="entry name" value="aminoacetone oxidase family FAD-binding enzyme"/>
    <property type="match status" value="1"/>
</dbReference>
<dbReference type="Proteomes" id="UP001205748">
    <property type="component" value="Unassembled WGS sequence"/>
</dbReference>
<dbReference type="InterPro" id="IPR023166">
    <property type="entry name" value="BaiN-like_dom_sf"/>
</dbReference>
<dbReference type="InterPro" id="IPR036188">
    <property type="entry name" value="FAD/NAD-bd_sf"/>
</dbReference>
<dbReference type="InterPro" id="IPR008143">
    <property type="entry name" value="Ala_DH/PNT_CS2"/>
</dbReference>
<evidence type="ECO:0000256" key="3">
    <source>
        <dbReference type="ARBA" id="ARBA00022827"/>
    </source>
</evidence>
<dbReference type="GO" id="GO:0016491">
    <property type="term" value="F:oxidoreductase activity"/>
    <property type="evidence" value="ECO:0007669"/>
    <property type="project" value="InterPro"/>
</dbReference>
<dbReference type="PROSITE" id="PS00837">
    <property type="entry name" value="ALADH_PNT_2"/>
    <property type="match status" value="1"/>
</dbReference>
<comment type="cofactor">
    <cofactor evidence="1">
        <name>FAD</name>
        <dbReference type="ChEBI" id="CHEBI:57692"/>
    </cofactor>
</comment>
<feature type="domain" description="RsdA/BaiN/AoA(So)-like insert" evidence="5">
    <location>
        <begin position="192"/>
        <end position="354"/>
    </location>
</feature>
<dbReference type="PANTHER" id="PTHR42887">
    <property type="entry name" value="OS12G0638800 PROTEIN"/>
    <property type="match status" value="1"/>
</dbReference>
<dbReference type="Gene3D" id="1.10.8.260">
    <property type="entry name" value="HI0933 insert domain-like"/>
    <property type="match status" value="1"/>
</dbReference>
<dbReference type="RefSeq" id="WP_257532558.1">
    <property type="nucleotide sequence ID" value="NZ_JANKAS010000014.1"/>
</dbReference>
<dbReference type="SUPFAM" id="SSF160996">
    <property type="entry name" value="HI0933 insert domain-like"/>
    <property type="match status" value="1"/>
</dbReference>
<dbReference type="InterPro" id="IPR055178">
    <property type="entry name" value="RsdA/BaiN/AoA(So)-like_dom"/>
</dbReference>
<dbReference type="InterPro" id="IPR057661">
    <property type="entry name" value="RsdA/BaiN/AoA(So)_Rossmann"/>
</dbReference>
<accession>A0AAE3HGN9</accession>
<gene>
    <name evidence="6" type="ORF">NSA47_12695</name>
</gene>
<evidence type="ECO:0000259" key="5">
    <source>
        <dbReference type="Pfam" id="PF22780"/>
    </source>
</evidence>
<dbReference type="Gene3D" id="2.40.30.10">
    <property type="entry name" value="Translation factors"/>
    <property type="match status" value="1"/>
</dbReference>
<dbReference type="EMBL" id="JANKAS010000014">
    <property type="protein sequence ID" value="MCR1899831.1"/>
    <property type="molecule type" value="Genomic_DNA"/>
</dbReference>
<sequence length="411" mass="45006">MKKNKRVIVVGGGAAGMMAAISAKRLGADVTILEKNPRVGKKILATGNGRCNFTNINTNITCYNGNNPKFSYSALSNFTIDDTIHFFEKLGISHKVEGLGKVFPRSDQASSILDVLLYELNGLGVSIICDANVEDITKKKDKFIIRLENGIKHSGDRVIITTGGKAMPSSGSDGKGYDLARKFGHTIRDVFPALVQLMLEGSFFKRITGVKFIGTAELIHKNKSLMKDRGDILFTNYGISGPPILQLSRKAGELLNKGKEAYLKVVIMDTMSKDELRKLMTKRFQVGAKKSIDFSLVGLINKKLIPIVLQEANIEDIKRPVANLSNKEKERIIDILSDWRFKITGTKSWTSAQVTAGGVDTKEINQNTMESKLVQGIFFAGEIMDIDGMCGGFNLQWAWSSGFTAGQGAAL</sequence>
<evidence type="ECO:0000313" key="7">
    <source>
        <dbReference type="Proteomes" id="UP001205748"/>
    </source>
</evidence>
<dbReference type="PANTHER" id="PTHR42887:SF2">
    <property type="entry name" value="OS12G0638800 PROTEIN"/>
    <property type="match status" value="1"/>
</dbReference>
<keyword evidence="2" id="KW-0285">Flavoprotein</keyword>
<keyword evidence="7" id="KW-1185">Reference proteome</keyword>
<organism evidence="6 7">
    <name type="scientific">Irregularibacter muris</name>
    <dbReference type="NCBI Taxonomy" id="1796619"/>
    <lineage>
        <taxon>Bacteria</taxon>
        <taxon>Bacillati</taxon>
        <taxon>Bacillota</taxon>
        <taxon>Clostridia</taxon>
        <taxon>Eubacteriales</taxon>
        <taxon>Eubacteriaceae</taxon>
        <taxon>Irregularibacter</taxon>
    </lineage>
</organism>
<dbReference type="PRINTS" id="PR00368">
    <property type="entry name" value="FADPNR"/>
</dbReference>